<comment type="similarity">
    <text evidence="6 7">Belongs to the class I-like SAM-binding methyltransferase superfamily. C5-methyltransferase family.</text>
</comment>
<dbReference type="InterPro" id="IPR001525">
    <property type="entry name" value="C5_MeTfrase"/>
</dbReference>
<reference evidence="9 10" key="1">
    <citation type="submission" date="2020-03" db="EMBL/GenBank/DDBJ databases">
        <title>Genomic Encyclopedia of Type Strains, Phase IV (KMG-IV): sequencing the most valuable type-strain genomes for metagenomic binning, comparative biology and taxonomic classification.</title>
        <authorList>
            <person name="Goeker M."/>
        </authorList>
    </citation>
    <scope>NUCLEOTIDE SEQUENCE [LARGE SCALE GENOMIC DNA]</scope>
    <source>
        <strain evidence="9 10">DSM 21299</strain>
    </source>
</reference>
<keyword evidence="1 6" id="KW-0489">Methyltransferase</keyword>
<evidence type="ECO:0000256" key="8">
    <source>
        <dbReference type="RuleBase" id="RU000417"/>
    </source>
</evidence>
<dbReference type="GO" id="GO:0009307">
    <property type="term" value="P:DNA restriction-modification system"/>
    <property type="evidence" value="ECO:0007669"/>
    <property type="project" value="UniProtKB-KW"/>
</dbReference>
<dbReference type="GO" id="GO:0044027">
    <property type="term" value="P:negative regulation of gene expression via chromosomal CpG island methylation"/>
    <property type="evidence" value="ECO:0007669"/>
    <property type="project" value="TreeGrafter"/>
</dbReference>
<dbReference type="Gene3D" id="3.40.50.150">
    <property type="entry name" value="Vaccinia Virus protein VP39"/>
    <property type="match status" value="1"/>
</dbReference>
<evidence type="ECO:0000313" key="10">
    <source>
        <dbReference type="Proteomes" id="UP000576821"/>
    </source>
</evidence>
<dbReference type="InterPro" id="IPR050390">
    <property type="entry name" value="C5-Methyltransferase"/>
</dbReference>
<feature type="active site" evidence="6">
    <location>
        <position position="71"/>
    </location>
</feature>
<dbReference type="EMBL" id="JAASQR010000001">
    <property type="protein sequence ID" value="NIJ15621.1"/>
    <property type="molecule type" value="Genomic_DNA"/>
</dbReference>
<dbReference type="GO" id="GO:0032259">
    <property type="term" value="P:methylation"/>
    <property type="evidence" value="ECO:0007669"/>
    <property type="project" value="UniProtKB-KW"/>
</dbReference>
<dbReference type="PROSITE" id="PS00094">
    <property type="entry name" value="C5_MTASE_1"/>
    <property type="match status" value="1"/>
</dbReference>
<sequence>MRYIDICSGISAPTAAWKPLGWQALCYAEIEAAPRAVLAHHYPNVPLVGDFTQIKGTEYGPVDLLVGGTPCQSFSIAGLRGGLADDRGNLALEYLRLADRSRSRWLVWENVTGVLSSNEGRDFGAILGGMAELGYGTAYRVLDAKYFGVPQQRHRVIVVGYLGDWRPAAAVLFERQSLQGHPPPRPETPPPVAARAACGADPRRSHGDLARDSRIVHVSDFSRALTACSTATDRLDPNEMEFVADVAPCLDASFGRLYGQDNQHIDGGAGLFVASRTRVRRLTVNECERLQGFADDFTLVPFRGRMLADGPRYKMLGNSMPVPMMHWIGRRISGVEAFQHERLAA</sequence>
<keyword evidence="4" id="KW-0680">Restriction system</keyword>
<evidence type="ECO:0000256" key="3">
    <source>
        <dbReference type="ARBA" id="ARBA00022691"/>
    </source>
</evidence>
<dbReference type="PRINTS" id="PR00105">
    <property type="entry name" value="C5METTRFRASE"/>
</dbReference>
<evidence type="ECO:0000313" key="9">
    <source>
        <dbReference type="EMBL" id="NIJ15621.1"/>
    </source>
</evidence>
<dbReference type="PANTHER" id="PTHR10629">
    <property type="entry name" value="CYTOSINE-SPECIFIC METHYLTRANSFERASE"/>
    <property type="match status" value="1"/>
</dbReference>
<keyword evidence="2 6" id="KW-0808">Transferase</keyword>
<dbReference type="GO" id="GO:0003677">
    <property type="term" value="F:DNA binding"/>
    <property type="evidence" value="ECO:0007669"/>
    <property type="project" value="TreeGrafter"/>
</dbReference>
<dbReference type="InterPro" id="IPR018117">
    <property type="entry name" value="C5_DNA_meth_AS"/>
</dbReference>
<dbReference type="PROSITE" id="PS51679">
    <property type="entry name" value="SAM_MT_C5"/>
    <property type="match status" value="1"/>
</dbReference>
<dbReference type="Proteomes" id="UP000576821">
    <property type="component" value="Unassembled WGS sequence"/>
</dbReference>
<evidence type="ECO:0000256" key="4">
    <source>
        <dbReference type="ARBA" id="ARBA00022747"/>
    </source>
</evidence>
<dbReference type="SUPFAM" id="SSF53335">
    <property type="entry name" value="S-adenosyl-L-methionine-dependent methyltransferases"/>
    <property type="match status" value="1"/>
</dbReference>
<gene>
    <name evidence="9" type="ORF">FHS54_000570</name>
</gene>
<keyword evidence="10" id="KW-1185">Reference proteome</keyword>
<protein>
    <recommendedName>
        <fullName evidence="8">Cytosine-specific methyltransferase</fullName>
        <ecNumber evidence="8">2.1.1.37</ecNumber>
    </recommendedName>
</protein>
<dbReference type="EC" id="2.1.1.37" evidence="8"/>
<accession>A0A846M4W7</accession>
<comment type="catalytic activity">
    <reaction evidence="5 8">
        <text>a 2'-deoxycytidine in DNA + S-adenosyl-L-methionine = a 5-methyl-2'-deoxycytidine in DNA + S-adenosyl-L-homocysteine + H(+)</text>
        <dbReference type="Rhea" id="RHEA:13681"/>
        <dbReference type="Rhea" id="RHEA-COMP:11369"/>
        <dbReference type="Rhea" id="RHEA-COMP:11370"/>
        <dbReference type="ChEBI" id="CHEBI:15378"/>
        <dbReference type="ChEBI" id="CHEBI:57856"/>
        <dbReference type="ChEBI" id="CHEBI:59789"/>
        <dbReference type="ChEBI" id="CHEBI:85452"/>
        <dbReference type="ChEBI" id="CHEBI:85454"/>
        <dbReference type="EC" id="2.1.1.37"/>
    </reaction>
</comment>
<evidence type="ECO:0000256" key="5">
    <source>
        <dbReference type="ARBA" id="ARBA00047422"/>
    </source>
</evidence>
<dbReference type="RefSeq" id="WP_167302262.1">
    <property type="nucleotide sequence ID" value="NZ_JAASQR010000001.1"/>
</dbReference>
<dbReference type="AlphaFoldDB" id="A0A846M4W7"/>
<dbReference type="NCBIfam" id="TIGR00675">
    <property type="entry name" value="dcm"/>
    <property type="match status" value="1"/>
</dbReference>
<dbReference type="InterPro" id="IPR029063">
    <property type="entry name" value="SAM-dependent_MTases_sf"/>
</dbReference>
<evidence type="ECO:0000256" key="1">
    <source>
        <dbReference type="ARBA" id="ARBA00022603"/>
    </source>
</evidence>
<name>A0A846M4W7_9SPHN</name>
<evidence type="ECO:0000256" key="6">
    <source>
        <dbReference type="PROSITE-ProRule" id="PRU01016"/>
    </source>
</evidence>
<evidence type="ECO:0000256" key="2">
    <source>
        <dbReference type="ARBA" id="ARBA00022679"/>
    </source>
</evidence>
<comment type="caution">
    <text evidence="9">The sequence shown here is derived from an EMBL/GenBank/DDBJ whole genome shotgun (WGS) entry which is preliminary data.</text>
</comment>
<dbReference type="Gene3D" id="3.90.120.10">
    <property type="entry name" value="DNA Methylase, subunit A, domain 2"/>
    <property type="match status" value="1"/>
</dbReference>
<dbReference type="PANTHER" id="PTHR10629:SF52">
    <property type="entry name" value="DNA (CYTOSINE-5)-METHYLTRANSFERASE 1"/>
    <property type="match status" value="1"/>
</dbReference>
<evidence type="ECO:0000256" key="7">
    <source>
        <dbReference type="RuleBase" id="RU000416"/>
    </source>
</evidence>
<organism evidence="9 10">
    <name type="scientific">Sphingobium vermicomposti</name>
    <dbReference type="NCBI Taxonomy" id="529005"/>
    <lineage>
        <taxon>Bacteria</taxon>
        <taxon>Pseudomonadati</taxon>
        <taxon>Pseudomonadota</taxon>
        <taxon>Alphaproteobacteria</taxon>
        <taxon>Sphingomonadales</taxon>
        <taxon>Sphingomonadaceae</taxon>
        <taxon>Sphingobium</taxon>
    </lineage>
</organism>
<dbReference type="GO" id="GO:0003886">
    <property type="term" value="F:DNA (cytosine-5-)-methyltransferase activity"/>
    <property type="evidence" value="ECO:0007669"/>
    <property type="project" value="UniProtKB-EC"/>
</dbReference>
<keyword evidence="3 6" id="KW-0949">S-adenosyl-L-methionine</keyword>
<dbReference type="Pfam" id="PF00145">
    <property type="entry name" value="DNA_methylase"/>
    <property type="match status" value="2"/>
</dbReference>
<proteinExistence type="inferred from homology"/>